<name>A0A3L6FHM4_MAIZE</name>
<evidence type="ECO:0000313" key="3">
    <source>
        <dbReference type="Proteomes" id="UP000251960"/>
    </source>
</evidence>
<dbReference type="EMBL" id="NCVQ01000004">
    <property type="protein sequence ID" value="PWZ31187.1"/>
    <property type="molecule type" value="Genomic_DNA"/>
</dbReference>
<feature type="transmembrane region" description="Helical" evidence="1">
    <location>
        <begin position="83"/>
        <end position="104"/>
    </location>
</feature>
<comment type="caution">
    <text evidence="2">The sequence shown here is derived from an EMBL/GenBank/DDBJ whole genome shotgun (WGS) entry which is preliminary data.</text>
</comment>
<keyword evidence="1" id="KW-1133">Transmembrane helix</keyword>
<dbReference type="AlphaFoldDB" id="A0A3L6FHM4"/>
<reference evidence="2 3" key="1">
    <citation type="journal article" date="2018" name="Nat. Genet.">
        <title>Extensive intraspecific gene order and gene structural variations between Mo17 and other maize genomes.</title>
        <authorList>
            <person name="Sun S."/>
            <person name="Zhou Y."/>
            <person name="Chen J."/>
            <person name="Shi J."/>
            <person name="Zhao H."/>
            <person name="Zhao H."/>
            <person name="Song W."/>
            <person name="Zhang M."/>
            <person name="Cui Y."/>
            <person name="Dong X."/>
            <person name="Liu H."/>
            <person name="Ma X."/>
            <person name="Jiao Y."/>
            <person name="Wang B."/>
            <person name="Wei X."/>
            <person name="Stein J.C."/>
            <person name="Glaubitz J.C."/>
            <person name="Lu F."/>
            <person name="Yu G."/>
            <person name="Liang C."/>
            <person name="Fengler K."/>
            <person name="Li B."/>
            <person name="Rafalski A."/>
            <person name="Schnable P.S."/>
            <person name="Ware D.H."/>
            <person name="Buckler E.S."/>
            <person name="Lai J."/>
        </authorList>
    </citation>
    <scope>NUCLEOTIDE SEQUENCE [LARGE SCALE GENOMIC DNA]</scope>
    <source>
        <strain evidence="3">cv. Missouri 17</strain>
        <tissue evidence="2">Seedling</tissue>
    </source>
</reference>
<accession>A0A3L6FHM4</accession>
<gene>
    <name evidence="2" type="ORF">Zm00014a_040268</name>
</gene>
<proteinExistence type="predicted"/>
<evidence type="ECO:0000313" key="2">
    <source>
        <dbReference type="EMBL" id="PWZ31187.1"/>
    </source>
</evidence>
<keyword evidence="1" id="KW-0472">Membrane</keyword>
<dbReference type="Proteomes" id="UP000251960">
    <property type="component" value="Chromosome 3"/>
</dbReference>
<keyword evidence="1" id="KW-0812">Transmembrane</keyword>
<protein>
    <submittedName>
        <fullName evidence="2">Uncharacterized protein</fullName>
    </submittedName>
</protein>
<evidence type="ECO:0000256" key="1">
    <source>
        <dbReference type="SAM" id="Phobius"/>
    </source>
</evidence>
<organism evidence="2 3">
    <name type="scientific">Zea mays</name>
    <name type="common">Maize</name>
    <dbReference type="NCBI Taxonomy" id="4577"/>
    <lineage>
        <taxon>Eukaryota</taxon>
        <taxon>Viridiplantae</taxon>
        <taxon>Streptophyta</taxon>
        <taxon>Embryophyta</taxon>
        <taxon>Tracheophyta</taxon>
        <taxon>Spermatophyta</taxon>
        <taxon>Magnoliopsida</taxon>
        <taxon>Liliopsida</taxon>
        <taxon>Poales</taxon>
        <taxon>Poaceae</taxon>
        <taxon>PACMAD clade</taxon>
        <taxon>Panicoideae</taxon>
        <taxon>Andropogonodae</taxon>
        <taxon>Andropogoneae</taxon>
        <taxon>Tripsacinae</taxon>
        <taxon>Zea</taxon>
    </lineage>
</organism>
<sequence>MAHSTVFDMVSVPATTMSYSCIYHHIYGKRLFVPVVYSRRLGKHGCKKIICTRSRDLTSVIVKVALPSPPSLSILSMHSRKSLAILLPSCWAFTLCWMILSNIWSKRTLIRSIFFRTPCRSNGASTGKKSDRLGVPRSSVNLATSALNSFPMAARSLSLPMVPPQRVLVTTFIMLTNIRAPRSTCSPAWDWE</sequence>